<keyword evidence="1" id="KW-1133">Transmembrane helix</keyword>
<protein>
    <submittedName>
        <fullName evidence="2">Uncharacterized protein</fullName>
    </submittedName>
</protein>
<dbReference type="EMBL" id="UOFR01000038">
    <property type="protein sequence ID" value="VAW96487.1"/>
    <property type="molecule type" value="Genomic_DNA"/>
</dbReference>
<organism evidence="2">
    <name type="scientific">hydrothermal vent metagenome</name>
    <dbReference type="NCBI Taxonomy" id="652676"/>
    <lineage>
        <taxon>unclassified sequences</taxon>
        <taxon>metagenomes</taxon>
        <taxon>ecological metagenomes</taxon>
    </lineage>
</organism>
<reference evidence="2" key="1">
    <citation type="submission" date="2018-06" db="EMBL/GenBank/DDBJ databases">
        <authorList>
            <person name="Zhirakovskaya E."/>
        </authorList>
    </citation>
    <scope>NUCLEOTIDE SEQUENCE</scope>
</reference>
<accession>A0A3B1AA40</accession>
<keyword evidence="1" id="KW-0812">Transmembrane</keyword>
<keyword evidence="1" id="KW-0472">Membrane</keyword>
<dbReference type="AlphaFoldDB" id="A0A3B1AA40"/>
<feature type="transmembrane region" description="Helical" evidence="1">
    <location>
        <begin position="32"/>
        <end position="51"/>
    </location>
</feature>
<feature type="transmembrane region" description="Helical" evidence="1">
    <location>
        <begin position="57"/>
        <end position="79"/>
    </location>
</feature>
<gene>
    <name evidence="2" type="ORF">MNBD_GAMMA21-1031</name>
</gene>
<proteinExistence type="predicted"/>
<evidence type="ECO:0000256" key="1">
    <source>
        <dbReference type="SAM" id="Phobius"/>
    </source>
</evidence>
<sequence>MKNSLRRLFSPILNYFEKGDEPYSYKPLNRKILIFMSTVFLSLAGLVAYLSRDNSDLGYLLPVVVFAIMAVIGLVVGLLGNDRAVTKIWGSR</sequence>
<evidence type="ECO:0000313" key="2">
    <source>
        <dbReference type="EMBL" id="VAW96487.1"/>
    </source>
</evidence>
<name>A0A3B1AA40_9ZZZZ</name>